<accession>A0ABQ6IBB7</accession>
<dbReference type="Proteomes" id="UP001157125">
    <property type="component" value="Unassembled WGS sequence"/>
</dbReference>
<gene>
    <name evidence="2" type="ORF">GCM10025876_12340</name>
</gene>
<feature type="region of interest" description="Disordered" evidence="1">
    <location>
        <begin position="58"/>
        <end position="90"/>
    </location>
</feature>
<dbReference type="InterPro" id="IPR011004">
    <property type="entry name" value="Trimer_LpxA-like_sf"/>
</dbReference>
<dbReference type="EMBL" id="BSUN01000001">
    <property type="protein sequence ID" value="GMA35030.1"/>
    <property type="molecule type" value="Genomic_DNA"/>
</dbReference>
<sequence>MTTCASARTTRLIAPVTIGDGAYTGAGATVRRDVPSGALARNHVPQQVVDGWVVSRRPGSASAKAAQAASADAESAPSPEAEPPTHPDER</sequence>
<protein>
    <recommendedName>
        <fullName evidence="4">Bifunctional protein GlmU</fullName>
    </recommendedName>
</protein>
<proteinExistence type="predicted"/>
<reference evidence="3" key="1">
    <citation type="journal article" date="2019" name="Int. J. Syst. Evol. Microbiol.">
        <title>The Global Catalogue of Microorganisms (GCM) 10K type strain sequencing project: providing services to taxonomists for standard genome sequencing and annotation.</title>
        <authorList>
            <consortium name="The Broad Institute Genomics Platform"/>
            <consortium name="The Broad Institute Genome Sequencing Center for Infectious Disease"/>
            <person name="Wu L."/>
            <person name="Ma J."/>
        </authorList>
    </citation>
    <scope>NUCLEOTIDE SEQUENCE [LARGE SCALE GENOMIC DNA]</scope>
    <source>
        <strain evidence="3">NBRC 112299</strain>
    </source>
</reference>
<organism evidence="2 3">
    <name type="scientific">Demequina litorisediminis</name>
    <dbReference type="NCBI Taxonomy" id="1849022"/>
    <lineage>
        <taxon>Bacteria</taxon>
        <taxon>Bacillati</taxon>
        <taxon>Actinomycetota</taxon>
        <taxon>Actinomycetes</taxon>
        <taxon>Micrococcales</taxon>
        <taxon>Demequinaceae</taxon>
        <taxon>Demequina</taxon>
    </lineage>
</organism>
<evidence type="ECO:0000313" key="3">
    <source>
        <dbReference type="Proteomes" id="UP001157125"/>
    </source>
</evidence>
<evidence type="ECO:0000256" key="1">
    <source>
        <dbReference type="SAM" id="MobiDB-lite"/>
    </source>
</evidence>
<name>A0ABQ6IBB7_9MICO</name>
<evidence type="ECO:0008006" key="4">
    <source>
        <dbReference type="Google" id="ProtNLM"/>
    </source>
</evidence>
<comment type="caution">
    <text evidence="2">The sequence shown here is derived from an EMBL/GenBank/DDBJ whole genome shotgun (WGS) entry which is preliminary data.</text>
</comment>
<dbReference type="Gene3D" id="2.160.10.10">
    <property type="entry name" value="Hexapeptide repeat proteins"/>
    <property type="match status" value="1"/>
</dbReference>
<keyword evidence="3" id="KW-1185">Reference proteome</keyword>
<dbReference type="SUPFAM" id="SSF51161">
    <property type="entry name" value="Trimeric LpxA-like enzymes"/>
    <property type="match status" value="1"/>
</dbReference>
<evidence type="ECO:0000313" key="2">
    <source>
        <dbReference type="EMBL" id="GMA35030.1"/>
    </source>
</evidence>
<feature type="compositionally biased region" description="Low complexity" evidence="1">
    <location>
        <begin position="58"/>
        <end position="79"/>
    </location>
</feature>